<dbReference type="InterPro" id="IPR050490">
    <property type="entry name" value="Bact_solute-bd_prot1"/>
</dbReference>
<evidence type="ECO:0000313" key="10">
    <source>
        <dbReference type="Proteomes" id="UP000284267"/>
    </source>
</evidence>
<keyword evidence="3" id="KW-0472">Membrane</keyword>
<dbReference type="PANTHER" id="PTHR43649">
    <property type="entry name" value="ARABINOSE-BINDING PROTEIN-RELATED"/>
    <property type="match status" value="1"/>
</dbReference>
<dbReference type="Proteomes" id="UP000284267">
    <property type="component" value="Unassembled WGS sequence"/>
</dbReference>
<dbReference type="InterPro" id="IPR006059">
    <property type="entry name" value="SBP"/>
</dbReference>
<dbReference type="Gene3D" id="3.40.190.10">
    <property type="entry name" value="Periplasmic binding protein-like II"/>
    <property type="match status" value="2"/>
</dbReference>
<feature type="signal peptide" evidence="6">
    <location>
        <begin position="1"/>
        <end position="24"/>
    </location>
</feature>
<evidence type="ECO:0000313" key="8">
    <source>
        <dbReference type="EMBL" id="RHK96780.1"/>
    </source>
</evidence>
<dbReference type="EMBL" id="QROE01000002">
    <property type="protein sequence ID" value="RHK96780.1"/>
    <property type="molecule type" value="Genomic_DNA"/>
</dbReference>
<evidence type="ECO:0000256" key="2">
    <source>
        <dbReference type="ARBA" id="ARBA00022729"/>
    </source>
</evidence>
<dbReference type="SUPFAM" id="SSF53850">
    <property type="entry name" value="Periplasmic binding protein-like II"/>
    <property type="match status" value="1"/>
</dbReference>
<sequence length="441" mass="49301">MKKKKLLKVLSGVCVVTMSLGMLSGCGGNSTDSDGQTGKQETRKVSAMVQQSRNYKGLQKMVDKLEEEEGIVIDMQIVPDDQYVNLLQMKVNSGEAPDMIDYNLPYLFETLNPEEHLADLSGEEWTKELLNPDLVTYEDGKIYGFPFQSSSGITGMLYNKTVFEENNLEIPTTSAEFDEVCTVLKEKGISPLLLPSDTWVPQIWMSSGWAQALGSMEATKEFAEKIQSNQAKLTDYPELAEVIDNYLNMFEKGYFNEDYLTASYDDILERLVNGEGAMMMGSMGIMSTIKGTFPDAQIGMFNCPFDFDKNDLVVSGQFTIGFAASKDSKNLDTVKEIFDLWSTPEYADLWFEGNAGFPAFDGVNGGEVNPEVKAMYDEALESGNYSGETNNYLLLLDSLNPTKLWVYYLDAPAKGMTGMDILETYQKDIEQFLKEKQVEGF</sequence>
<keyword evidence="1" id="KW-1003">Cell membrane</keyword>
<evidence type="ECO:0000313" key="9">
    <source>
        <dbReference type="Proteomes" id="UP000265828"/>
    </source>
</evidence>
<evidence type="ECO:0000256" key="3">
    <source>
        <dbReference type="ARBA" id="ARBA00023136"/>
    </source>
</evidence>
<gene>
    <name evidence="8" type="ORF">DW040_06190</name>
    <name evidence="7" type="ORF">DWW07_01125</name>
</gene>
<dbReference type="Proteomes" id="UP000265828">
    <property type="component" value="Unassembled WGS sequence"/>
</dbReference>
<dbReference type="AlphaFoldDB" id="A0A395XF78"/>
<protein>
    <submittedName>
        <fullName evidence="7">Carbohydrate ABC transporter substrate-binding protein</fullName>
    </submittedName>
</protein>
<keyword evidence="5" id="KW-0449">Lipoprotein</keyword>
<accession>A0A395XF78</accession>
<dbReference type="PROSITE" id="PS51257">
    <property type="entry name" value="PROKAR_LIPOPROTEIN"/>
    <property type="match status" value="1"/>
</dbReference>
<evidence type="ECO:0000313" key="7">
    <source>
        <dbReference type="EMBL" id="RGV66328.1"/>
    </source>
</evidence>
<evidence type="ECO:0000256" key="4">
    <source>
        <dbReference type="ARBA" id="ARBA00023139"/>
    </source>
</evidence>
<dbReference type="Pfam" id="PF13416">
    <property type="entry name" value="SBP_bac_8"/>
    <property type="match status" value="1"/>
</dbReference>
<comment type="caution">
    <text evidence="7">The sequence shown here is derived from an EMBL/GenBank/DDBJ whole genome shotgun (WGS) entry which is preliminary data.</text>
</comment>
<evidence type="ECO:0000256" key="1">
    <source>
        <dbReference type="ARBA" id="ARBA00022475"/>
    </source>
</evidence>
<keyword evidence="4" id="KW-0564">Palmitate</keyword>
<dbReference type="RefSeq" id="WP_117627944.1">
    <property type="nucleotide sequence ID" value="NZ_CABJDZ010000002.1"/>
</dbReference>
<evidence type="ECO:0000256" key="5">
    <source>
        <dbReference type="ARBA" id="ARBA00023288"/>
    </source>
</evidence>
<feature type="chain" id="PRO_5038231152" evidence="6">
    <location>
        <begin position="25"/>
        <end position="441"/>
    </location>
</feature>
<evidence type="ECO:0000256" key="6">
    <source>
        <dbReference type="SAM" id="SignalP"/>
    </source>
</evidence>
<name>A0A395XF78_9FIRM</name>
<dbReference type="PANTHER" id="PTHR43649:SF33">
    <property type="entry name" value="POLYGALACTURONAN_RHAMNOGALACTURONAN-BINDING PROTEIN YTCQ"/>
    <property type="match status" value="1"/>
</dbReference>
<keyword evidence="2 6" id="KW-0732">Signal</keyword>
<reference evidence="9 10" key="1">
    <citation type="submission" date="2018-08" db="EMBL/GenBank/DDBJ databases">
        <title>A genome reference for cultivated species of the human gut microbiota.</title>
        <authorList>
            <person name="Zou Y."/>
            <person name="Xue W."/>
            <person name="Luo G."/>
        </authorList>
    </citation>
    <scope>NUCLEOTIDE SEQUENCE [LARGE SCALE GENOMIC DNA]</scope>
    <source>
        <strain evidence="7 9">AF14-23</strain>
        <strain evidence="8 10">AF39-4</strain>
    </source>
</reference>
<organism evidence="7 9">
    <name type="scientific">Blautia obeum</name>
    <dbReference type="NCBI Taxonomy" id="40520"/>
    <lineage>
        <taxon>Bacteria</taxon>
        <taxon>Bacillati</taxon>
        <taxon>Bacillota</taxon>
        <taxon>Clostridia</taxon>
        <taxon>Lachnospirales</taxon>
        <taxon>Lachnospiraceae</taxon>
        <taxon>Blautia</taxon>
    </lineage>
</organism>
<dbReference type="EMBL" id="QRZI01000001">
    <property type="protein sequence ID" value="RGV66328.1"/>
    <property type="molecule type" value="Genomic_DNA"/>
</dbReference>
<proteinExistence type="predicted"/>